<comment type="caution">
    <text evidence="1">The sequence shown here is derived from an EMBL/GenBank/DDBJ whole genome shotgun (WGS) entry which is preliminary data.</text>
</comment>
<gene>
    <name evidence="1" type="ORF">JCM19240_2903</name>
</gene>
<evidence type="ECO:0000313" key="1">
    <source>
        <dbReference type="EMBL" id="GAL36834.1"/>
    </source>
</evidence>
<dbReference type="AlphaFoldDB" id="A0A090TDH2"/>
<dbReference type="Proteomes" id="UP000029224">
    <property type="component" value="Unassembled WGS sequence"/>
</dbReference>
<dbReference type="EMBL" id="BBMT01000012">
    <property type="protein sequence ID" value="GAL36834.1"/>
    <property type="molecule type" value="Genomic_DNA"/>
</dbReference>
<reference evidence="1 2" key="1">
    <citation type="submission" date="2014-09" db="EMBL/GenBank/DDBJ databases">
        <title>Vibrio maritimus JCM 19240. (C210) whole genome shotgun sequence.</title>
        <authorList>
            <person name="Sawabe T."/>
            <person name="Meirelles P."/>
            <person name="Nakanishi M."/>
            <person name="Sayaka M."/>
            <person name="Hattori M."/>
            <person name="Ohkuma M."/>
        </authorList>
    </citation>
    <scope>NUCLEOTIDE SEQUENCE [LARGE SCALE GENOMIC DNA]</scope>
    <source>
        <strain evidence="1 2">JCM 19240</strain>
    </source>
</reference>
<organism evidence="1 2">
    <name type="scientific">Vibrio maritimus</name>
    <dbReference type="NCBI Taxonomy" id="990268"/>
    <lineage>
        <taxon>Bacteria</taxon>
        <taxon>Pseudomonadati</taxon>
        <taxon>Pseudomonadota</taxon>
        <taxon>Gammaproteobacteria</taxon>
        <taxon>Vibrionales</taxon>
        <taxon>Vibrionaceae</taxon>
        <taxon>Vibrio</taxon>
    </lineage>
</organism>
<sequence>MINSSFKVELQSYLNQEEIQKVETLAENAAALYSDTEVAPAAAFTKGFRVTYATNW</sequence>
<proteinExistence type="predicted"/>
<protein>
    <submittedName>
        <fullName evidence="1">Uncharacterized protein</fullName>
    </submittedName>
</protein>
<reference evidence="1 2" key="2">
    <citation type="submission" date="2014-09" db="EMBL/GenBank/DDBJ databases">
        <authorList>
            <consortium name="NBRP consortium"/>
            <person name="Sawabe T."/>
            <person name="Meirelles P."/>
            <person name="Nakanishi M."/>
            <person name="Sayaka M."/>
            <person name="Hattori M."/>
            <person name="Ohkuma M."/>
        </authorList>
    </citation>
    <scope>NUCLEOTIDE SEQUENCE [LARGE SCALE GENOMIC DNA]</scope>
    <source>
        <strain evidence="1 2">JCM 19240</strain>
    </source>
</reference>
<keyword evidence="2" id="KW-1185">Reference proteome</keyword>
<name>A0A090TDH2_9VIBR</name>
<accession>A0A090TDH2</accession>
<evidence type="ECO:0000313" key="2">
    <source>
        <dbReference type="Proteomes" id="UP000029224"/>
    </source>
</evidence>